<evidence type="ECO:0000256" key="1">
    <source>
        <dbReference type="SAM" id="MobiDB-lite"/>
    </source>
</evidence>
<proteinExistence type="predicted"/>
<keyword evidence="3" id="KW-1185">Reference proteome</keyword>
<reference evidence="2" key="1">
    <citation type="submission" date="2021-01" db="EMBL/GenBank/DDBJ databases">
        <title>Phytophthora aleatoria, a newly-described species from Pinus radiata is distinct from Phytophthora cactorum isolates based on comparative genomics.</title>
        <authorList>
            <person name="Mcdougal R."/>
            <person name="Panda P."/>
            <person name="Williams N."/>
            <person name="Studholme D.J."/>
        </authorList>
    </citation>
    <scope>NUCLEOTIDE SEQUENCE</scope>
    <source>
        <strain evidence="2">NZFS 4037</strain>
    </source>
</reference>
<dbReference type="Proteomes" id="UP000709295">
    <property type="component" value="Unassembled WGS sequence"/>
</dbReference>
<sequence>MAPEQALLSGHITKETATEAEARRTIGRRRARAGILAGCFSTRHCSCCGWYAVAQVMQDVQVICYSTFSDNSTCFIACYW</sequence>
<dbReference type="AlphaFoldDB" id="A0A8J5J4N6"/>
<protein>
    <submittedName>
        <fullName evidence="2">Uncharacterized protein</fullName>
    </submittedName>
</protein>
<evidence type="ECO:0000313" key="3">
    <source>
        <dbReference type="Proteomes" id="UP000709295"/>
    </source>
</evidence>
<name>A0A8J5J4N6_9STRA</name>
<evidence type="ECO:0000313" key="2">
    <source>
        <dbReference type="EMBL" id="KAG6957885.1"/>
    </source>
</evidence>
<gene>
    <name evidence="2" type="ORF">JG688_00010767</name>
</gene>
<organism evidence="2 3">
    <name type="scientific">Phytophthora aleatoria</name>
    <dbReference type="NCBI Taxonomy" id="2496075"/>
    <lineage>
        <taxon>Eukaryota</taxon>
        <taxon>Sar</taxon>
        <taxon>Stramenopiles</taxon>
        <taxon>Oomycota</taxon>
        <taxon>Peronosporomycetes</taxon>
        <taxon>Peronosporales</taxon>
        <taxon>Peronosporaceae</taxon>
        <taxon>Phytophthora</taxon>
    </lineage>
</organism>
<accession>A0A8J5J4N6</accession>
<feature type="region of interest" description="Disordered" evidence="1">
    <location>
        <begin position="1"/>
        <end position="23"/>
    </location>
</feature>
<feature type="compositionally biased region" description="Basic and acidic residues" evidence="1">
    <location>
        <begin position="12"/>
        <end position="23"/>
    </location>
</feature>
<dbReference type="EMBL" id="JAENGY010000703">
    <property type="protein sequence ID" value="KAG6957885.1"/>
    <property type="molecule type" value="Genomic_DNA"/>
</dbReference>
<comment type="caution">
    <text evidence="2">The sequence shown here is derived from an EMBL/GenBank/DDBJ whole genome shotgun (WGS) entry which is preliminary data.</text>
</comment>